<keyword evidence="1" id="KW-0812">Transmembrane</keyword>
<feature type="transmembrane region" description="Helical" evidence="1">
    <location>
        <begin position="142"/>
        <end position="159"/>
    </location>
</feature>
<dbReference type="IntAct" id="G2J5Y3">
    <property type="interactions" value="17"/>
</dbReference>
<feature type="transmembrane region" description="Helical" evidence="1">
    <location>
        <begin position="115"/>
        <end position="136"/>
    </location>
</feature>
<accession>G2J5Y3</accession>
<organism evidence="2">
    <name type="scientific">Drosophila melanogaster</name>
    <name type="common">Fruit fly</name>
    <dbReference type="NCBI Taxonomy" id="7227"/>
    <lineage>
        <taxon>Eukaryota</taxon>
        <taxon>Metazoa</taxon>
        <taxon>Ecdysozoa</taxon>
        <taxon>Arthropoda</taxon>
        <taxon>Hexapoda</taxon>
        <taxon>Insecta</taxon>
        <taxon>Pterygota</taxon>
        <taxon>Neoptera</taxon>
        <taxon>Endopterygota</taxon>
        <taxon>Diptera</taxon>
        <taxon>Brachycera</taxon>
        <taxon>Muscomorpha</taxon>
        <taxon>Ephydroidea</taxon>
        <taxon>Drosophilidae</taxon>
        <taxon>Drosophila</taxon>
        <taxon>Sophophora</taxon>
    </lineage>
</organism>
<evidence type="ECO:0000256" key="1">
    <source>
        <dbReference type="SAM" id="Phobius"/>
    </source>
</evidence>
<gene>
    <name evidence="2" type="primary">CG30472-RA</name>
</gene>
<evidence type="ECO:0000313" key="2">
    <source>
        <dbReference type="EMBL" id="AEM92671.1"/>
    </source>
</evidence>
<dbReference type="EMBL" id="BT128840">
    <property type="protein sequence ID" value="AEM92671.1"/>
    <property type="molecule type" value="mRNA"/>
</dbReference>
<feature type="transmembrane region" description="Helical" evidence="1">
    <location>
        <begin position="171"/>
        <end position="191"/>
    </location>
</feature>
<dbReference type="ExpressionAtlas" id="G2J5Y3">
    <property type="expression patterns" value="baseline and differential"/>
</dbReference>
<dbReference type="VEuPathDB" id="VectorBase:FBgn0050472"/>
<dbReference type="OrthoDB" id="7862764at2759"/>
<proteinExistence type="evidence at transcript level"/>
<keyword evidence="1" id="KW-0472">Membrane</keyword>
<dbReference type="AlphaFoldDB" id="G2J5Y3"/>
<dbReference type="HOGENOM" id="CLU_1300839_0_0_1"/>
<sequence>IYLTIIKSNFLKMSSNENCQGNRRISENQHWNNIRLNCKALPRLKSFFYFFDLEKGCRIIAGFEALVSVIQIFSIYRLSNQSVPSYMIPDPFWITKIDREGIIKRMLLYHTSNRFCMGLGLVTVLNSLLLLIGSKWGHQVCLFLWIYITVFTTLISNINNNLRNPNFAQTFLIVPSLTLEGYFTLIVASLICKFQDKQDECNSYTEMHTSDGKECSSIENTEQI</sequence>
<feature type="non-terminal residue" evidence="2">
    <location>
        <position position="1"/>
    </location>
</feature>
<keyword evidence="1" id="KW-1133">Transmembrane helix</keyword>
<reference evidence="2" key="1">
    <citation type="submission" date="2011-08" db="EMBL/GenBank/DDBJ databases">
        <authorList>
            <person name="Carlson J."/>
            <person name="Booth B."/>
            <person name="Frise E."/>
            <person name="Park S."/>
            <person name="Wan K."/>
            <person name="Yu C."/>
            <person name="Celniker S."/>
        </authorList>
    </citation>
    <scope>NUCLEOTIDE SEQUENCE</scope>
</reference>
<name>G2J5Y3_DROME</name>
<protein>
    <submittedName>
        <fullName evidence="2">FI15223p1</fullName>
    </submittedName>
</protein>
<dbReference type="Bgee" id="FBgn0050472">
    <property type="expression patterns" value="Expressed in fat body cell in testis and 15 other cell types or tissues"/>
</dbReference>